<accession>A0A1Q2CG85</accession>
<dbReference type="PANTHER" id="PTHR35788:SF1">
    <property type="entry name" value="EXPORTED PROTEIN"/>
    <property type="match status" value="1"/>
</dbReference>
<dbReference type="RefSeq" id="WP_077342889.1">
    <property type="nucleotide sequence ID" value="NZ_CP019605.1"/>
</dbReference>
<dbReference type="AlphaFoldDB" id="A0A1Q2CG85"/>
<evidence type="ECO:0000313" key="2">
    <source>
        <dbReference type="EMBL" id="AQP45128.1"/>
    </source>
</evidence>
<dbReference type="Pfam" id="PF12229">
    <property type="entry name" value="PG_binding_4"/>
    <property type="match status" value="1"/>
</dbReference>
<dbReference type="PANTHER" id="PTHR35788">
    <property type="entry name" value="EXPORTED PROTEIN-RELATED"/>
    <property type="match status" value="1"/>
</dbReference>
<protein>
    <recommendedName>
        <fullName evidence="1">YoaR-like putative peptidoglycan binding domain-containing protein</fullName>
    </recommendedName>
</protein>
<gene>
    <name evidence="2" type="ORF">RPIT_10265</name>
</gene>
<reference evidence="2 3" key="1">
    <citation type="journal article" date="2016" name="Int. J. Syst. Evol. Microbiol.">
        <title>Tessaracoccus flavus sp. nov., isolated from the drainage system of a lindane-producing factory.</title>
        <authorList>
            <person name="Kumari R."/>
            <person name="Singh P."/>
            <person name="Schumann P."/>
            <person name="Lal R."/>
        </authorList>
    </citation>
    <scope>NUCLEOTIDE SEQUENCE [LARGE SCALE GENOMIC DNA]</scope>
    <source>
        <strain evidence="2 3">RP1T</strain>
    </source>
</reference>
<dbReference type="KEGG" id="tfl:RPIT_10265"/>
<feature type="domain" description="YoaR-like putative peptidoglycan binding" evidence="1">
    <location>
        <begin position="82"/>
        <end position="184"/>
    </location>
</feature>
<sequence length="566" mass="60515">MSKAKKIAIGTIIGVLMLLGGAYVAAYFVAGNQLPAKATVEGVSLGGLSPDQAEEKLAAELAPQLDAPINVNSGATSVAIDPAESGLGADYEATVRAAGGGFSWHPADILRTFTGGDEVELVRLVDEGRLRESVESIAPEFAVDGTDATIAFEQGELVRTDAQDAQELDVDDTAASVREAYESGAGNVEATVVTTPPTVTNAMVDQVVADFVDPLLSGPIPVTHEEQTMEVVPAAVAAATTFTVEGDRIVPEVDAEILFEETGEARRALELSDPKDAGFSFSGGTISVVPAVAGETIEPGAFKDAVLAAAVKTGAERTASIDVTVQQPEFTTEQAEQLKPTEVIGEFTTRYPHAAYRNTNLGRAATSVNGTVLMPGEIFSLNDTLGPRTADNGYVDGYVINEGRLVKEGGGGISQAATTLYNAAFFAGYEDIEHKPHSLYFDRYPAGREATIYYGALDMRFRNDTEFPAVIQGYTNPSSPGERGSITFKIWSQRTYDKVESTELVKSDFYTGQDRILKGEPDCEPQAPIRGFTVTWKRLFYKGGQVVKEEPYRWKYSAGDRIICEP</sequence>
<dbReference type="InterPro" id="IPR007391">
    <property type="entry name" value="Vancomycin_resist_VanW"/>
</dbReference>
<proteinExistence type="predicted"/>
<evidence type="ECO:0000313" key="3">
    <source>
        <dbReference type="Proteomes" id="UP000188324"/>
    </source>
</evidence>
<dbReference type="OrthoDB" id="9813301at2"/>
<organism evidence="2 3">
    <name type="scientific">Tessaracoccus flavus</name>
    <dbReference type="NCBI Taxonomy" id="1610493"/>
    <lineage>
        <taxon>Bacteria</taxon>
        <taxon>Bacillati</taxon>
        <taxon>Actinomycetota</taxon>
        <taxon>Actinomycetes</taxon>
        <taxon>Propionibacteriales</taxon>
        <taxon>Propionibacteriaceae</taxon>
        <taxon>Tessaracoccus</taxon>
    </lineage>
</organism>
<dbReference type="STRING" id="1610493.RPIT_10265"/>
<dbReference type="Proteomes" id="UP000188324">
    <property type="component" value="Chromosome"/>
</dbReference>
<evidence type="ECO:0000259" key="1">
    <source>
        <dbReference type="Pfam" id="PF12229"/>
    </source>
</evidence>
<name>A0A1Q2CG85_9ACTN</name>
<dbReference type="EMBL" id="CP019605">
    <property type="protein sequence ID" value="AQP45128.1"/>
    <property type="molecule type" value="Genomic_DNA"/>
</dbReference>
<dbReference type="InterPro" id="IPR052913">
    <property type="entry name" value="Glycopeptide_resist_protein"/>
</dbReference>
<dbReference type="InterPro" id="IPR022029">
    <property type="entry name" value="YoaR-like_PG-bd"/>
</dbReference>
<dbReference type="Pfam" id="PF04294">
    <property type="entry name" value="VanW"/>
    <property type="match status" value="1"/>
</dbReference>
<keyword evidence="3" id="KW-1185">Reference proteome</keyword>